<evidence type="ECO:0000313" key="2">
    <source>
        <dbReference type="Proteomes" id="UP000290572"/>
    </source>
</evidence>
<protein>
    <submittedName>
        <fullName evidence="1">Uncharacterized protein</fullName>
    </submittedName>
</protein>
<reference evidence="1 2" key="1">
    <citation type="submission" date="2018-03" db="EMBL/GenBank/DDBJ databases">
        <title>Draft genome sequence of Rohu Carp (Labeo rohita).</title>
        <authorList>
            <person name="Das P."/>
            <person name="Kushwaha B."/>
            <person name="Joshi C.G."/>
            <person name="Kumar D."/>
            <person name="Nagpure N.S."/>
            <person name="Sahoo L."/>
            <person name="Das S.P."/>
            <person name="Bit A."/>
            <person name="Patnaik S."/>
            <person name="Meher P.K."/>
            <person name="Jayasankar P."/>
            <person name="Koringa P.G."/>
            <person name="Patel N.V."/>
            <person name="Hinsu A.T."/>
            <person name="Kumar R."/>
            <person name="Pandey M."/>
            <person name="Agarwal S."/>
            <person name="Srivastava S."/>
            <person name="Singh M."/>
            <person name="Iquebal M.A."/>
            <person name="Jaiswal S."/>
            <person name="Angadi U.B."/>
            <person name="Kumar N."/>
            <person name="Raza M."/>
            <person name="Shah T.M."/>
            <person name="Rai A."/>
            <person name="Jena J.K."/>
        </authorList>
    </citation>
    <scope>NUCLEOTIDE SEQUENCE [LARGE SCALE GENOMIC DNA]</scope>
    <source>
        <strain evidence="1">DASCIFA01</strain>
        <tissue evidence="1">Testis</tissue>
    </source>
</reference>
<dbReference type="Proteomes" id="UP000290572">
    <property type="component" value="Unassembled WGS sequence"/>
</dbReference>
<organism evidence="1 2">
    <name type="scientific">Labeo rohita</name>
    <name type="common">Indian major carp</name>
    <name type="synonym">Cyprinus rohita</name>
    <dbReference type="NCBI Taxonomy" id="84645"/>
    <lineage>
        <taxon>Eukaryota</taxon>
        <taxon>Metazoa</taxon>
        <taxon>Chordata</taxon>
        <taxon>Craniata</taxon>
        <taxon>Vertebrata</taxon>
        <taxon>Euteleostomi</taxon>
        <taxon>Actinopterygii</taxon>
        <taxon>Neopterygii</taxon>
        <taxon>Teleostei</taxon>
        <taxon>Ostariophysi</taxon>
        <taxon>Cypriniformes</taxon>
        <taxon>Cyprinidae</taxon>
        <taxon>Labeoninae</taxon>
        <taxon>Labeonini</taxon>
        <taxon>Labeo</taxon>
    </lineage>
</organism>
<dbReference type="AlphaFoldDB" id="A0A498NEZ0"/>
<evidence type="ECO:0000313" key="1">
    <source>
        <dbReference type="EMBL" id="RXN29455.1"/>
    </source>
</evidence>
<proteinExistence type="predicted"/>
<accession>A0A498NEZ0</accession>
<sequence length="131" mass="14792">MGLAASRLKVLACQLQLMFFPGLAVFLPQIVYLQGILPHPPYHQTAVALSCEILLAPNRYQKCDPTYPICGNWLIIDANDYLICDHRIQTNSQSYTIGFSDVNLSPVLKLCHNDIVLILLFLRELEHVVDI</sequence>
<gene>
    <name evidence="1" type="ORF">ROHU_018581</name>
</gene>
<comment type="caution">
    <text evidence="1">The sequence shown here is derived from an EMBL/GenBank/DDBJ whole genome shotgun (WGS) entry which is preliminary data.</text>
</comment>
<keyword evidence="2" id="KW-1185">Reference proteome</keyword>
<dbReference type="EMBL" id="QBIY01011788">
    <property type="protein sequence ID" value="RXN29455.1"/>
    <property type="molecule type" value="Genomic_DNA"/>
</dbReference>
<name>A0A498NEZ0_LABRO</name>